<evidence type="ECO:0000259" key="1">
    <source>
        <dbReference type="Pfam" id="PF12146"/>
    </source>
</evidence>
<name>A0A258HQH2_9CAUL</name>
<dbReference type="InterPro" id="IPR017208">
    <property type="entry name" value="UCP037442_abhydr"/>
</dbReference>
<dbReference type="GO" id="GO:0016787">
    <property type="term" value="F:hydrolase activity"/>
    <property type="evidence" value="ECO:0007669"/>
    <property type="project" value="UniProtKB-KW"/>
</dbReference>
<dbReference type="InterPro" id="IPR022742">
    <property type="entry name" value="Hydrolase_4"/>
</dbReference>
<dbReference type="AlphaFoldDB" id="A0A258HQH2"/>
<dbReference type="PIRSF" id="PIRSF037442">
    <property type="entry name" value="UCP037442_abhydr"/>
    <property type="match status" value="1"/>
</dbReference>
<sequence>MTELVTREIVAVADDGYALSAQLFTGPAPTHAVLVTSGTGFPRGFYERFARHLAGRGAAVLTCDMRGIGGSRPDDLAAMEMTYEDWGRLDMPAALEALIAAAPGLPVVHVGHSVGGHFAGFMPNHAKITRHAFVAVGSGYWRSHPVSYNPTELFFWWVYGPYSLARHGYIKGGNLWRGADLPRGVFLPWRRWCHDPAYFRERLLDELTPNHFAAVTAPIRSWIFTDDPIANARSGADMLEVYPAAPGDMVLRSPTEQGVRRIGHEGAFRRGLEPLWDEILDWLKAA</sequence>
<dbReference type="InterPro" id="IPR029058">
    <property type="entry name" value="AB_hydrolase_fold"/>
</dbReference>
<dbReference type="Gene3D" id="3.40.50.1820">
    <property type="entry name" value="alpha/beta hydrolase"/>
    <property type="match status" value="1"/>
</dbReference>
<dbReference type="SUPFAM" id="SSF53474">
    <property type="entry name" value="alpha/beta-Hydrolases"/>
    <property type="match status" value="1"/>
</dbReference>
<dbReference type="EMBL" id="NCEQ01000002">
    <property type="protein sequence ID" value="OYX58583.1"/>
    <property type="molecule type" value="Genomic_DNA"/>
</dbReference>
<accession>A0A258HQH2</accession>
<organism evidence="2 3">
    <name type="scientific">Brevundimonas subvibrioides</name>
    <dbReference type="NCBI Taxonomy" id="74313"/>
    <lineage>
        <taxon>Bacteria</taxon>
        <taxon>Pseudomonadati</taxon>
        <taxon>Pseudomonadota</taxon>
        <taxon>Alphaproteobacteria</taxon>
        <taxon>Caulobacterales</taxon>
        <taxon>Caulobacteraceae</taxon>
        <taxon>Brevundimonas</taxon>
    </lineage>
</organism>
<dbReference type="Proteomes" id="UP000216147">
    <property type="component" value="Unassembled WGS sequence"/>
</dbReference>
<evidence type="ECO:0000313" key="2">
    <source>
        <dbReference type="EMBL" id="OYX58583.1"/>
    </source>
</evidence>
<comment type="caution">
    <text evidence="2">The sequence shown here is derived from an EMBL/GenBank/DDBJ whole genome shotgun (WGS) entry which is preliminary data.</text>
</comment>
<gene>
    <name evidence="2" type="ORF">B7Y86_02540</name>
</gene>
<keyword evidence="2" id="KW-0378">Hydrolase</keyword>
<reference evidence="2 3" key="1">
    <citation type="submission" date="2017-03" db="EMBL/GenBank/DDBJ databases">
        <title>Lifting the veil on microbial sulfur biogeochemistry in mining wastewaters.</title>
        <authorList>
            <person name="Kantor R.S."/>
            <person name="Colenbrander Nelson T."/>
            <person name="Marshall S."/>
            <person name="Bennett D."/>
            <person name="Apte S."/>
            <person name="Camacho D."/>
            <person name="Thomas B.C."/>
            <person name="Warren L.A."/>
            <person name="Banfield J.F."/>
        </authorList>
    </citation>
    <scope>NUCLEOTIDE SEQUENCE [LARGE SCALE GENOMIC DNA]</scope>
    <source>
        <strain evidence="2">32-68-21</strain>
    </source>
</reference>
<protein>
    <submittedName>
        <fullName evidence="2">Alpha/beta hydrolase</fullName>
    </submittedName>
</protein>
<dbReference type="Pfam" id="PF12146">
    <property type="entry name" value="Hydrolase_4"/>
    <property type="match status" value="1"/>
</dbReference>
<feature type="domain" description="Serine aminopeptidase S33" evidence="1">
    <location>
        <begin position="29"/>
        <end position="156"/>
    </location>
</feature>
<evidence type="ECO:0000313" key="3">
    <source>
        <dbReference type="Proteomes" id="UP000216147"/>
    </source>
</evidence>
<proteinExistence type="predicted"/>